<keyword evidence="2" id="KW-1185">Reference proteome</keyword>
<proteinExistence type="predicted"/>
<evidence type="ECO:0000313" key="1">
    <source>
        <dbReference type="EMBL" id="KAF7506161.1"/>
    </source>
</evidence>
<evidence type="ECO:0000313" key="2">
    <source>
        <dbReference type="Proteomes" id="UP000606974"/>
    </source>
</evidence>
<dbReference type="Proteomes" id="UP000606974">
    <property type="component" value="Unassembled WGS sequence"/>
</dbReference>
<dbReference type="AlphaFoldDB" id="A0A8H7AFG5"/>
<name>A0A8H7AFG5_9EURO</name>
<gene>
    <name evidence="1" type="ORF">GJ744_012141</name>
</gene>
<accession>A0A8H7AFG5</accession>
<comment type="caution">
    <text evidence="1">The sequence shown here is derived from an EMBL/GenBank/DDBJ whole genome shotgun (WGS) entry which is preliminary data.</text>
</comment>
<sequence length="150" mass="16622">MTHALLPRNQGAHFAPSARAARSSPATHCVSALALHMTMKKRFAILYGRSISDLINPYRNEIEIPHIVQPIYPLYNIIMQIVRFALSHGCLVEIQGKRTRQKILRERTGDQSVPLFTTRIGMRVALAGTLPASGGAKNEHLSLATVFQIP</sequence>
<organism evidence="1 2">
    <name type="scientific">Endocarpon pusillum</name>
    <dbReference type="NCBI Taxonomy" id="364733"/>
    <lineage>
        <taxon>Eukaryota</taxon>
        <taxon>Fungi</taxon>
        <taxon>Dikarya</taxon>
        <taxon>Ascomycota</taxon>
        <taxon>Pezizomycotina</taxon>
        <taxon>Eurotiomycetes</taxon>
        <taxon>Chaetothyriomycetidae</taxon>
        <taxon>Verrucariales</taxon>
        <taxon>Verrucariaceae</taxon>
        <taxon>Endocarpon</taxon>
    </lineage>
</organism>
<dbReference type="EMBL" id="JAACFV010000092">
    <property type="protein sequence ID" value="KAF7506161.1"/>
    <property type="molecule type" value="Genomic_DNA"/>
</dbReference>
<protein>
    <submittedName>
        <fullName evidence="1">Uncharacterized protein</fullName>
    </submittedName>
</protein>
<reference evidence="1" key="1">
    <citation type="submission" date="2020-02" db="EMBL/GenBank/DDBJ databases">
        <authorList>
            <person name="Palmer J.M."/>
        </authorList>
    </citation>
    <scope>NUCLEOTIDE SEQUENCE</scope>
    <source>
        <strain evidence="1">EPUS1.4</strain>
        <tissue evidence="1">Thallus</tissue>
    </source>
</reference>